<keyword evidence="10" id="KW-1185">Reference proteome</keyword>
<dbReference type="EMBL" id="FXZK01000001">
    <property type="protein sequence ID" value="SMY06276.1"/>
    <property type="molecule type" value="Genomic_DNA"/>
</dbReference>
<keyword evidence="6 8" id="KW-1133">Transmembrane helix</keyword>
<evidence type="ECO:0000256" key="8">
    <source>
        <dbReference type="RuleBase" id="RU363041"/>
    </source>
</evidence>
<dbReference type="RefSeq" id="WP_093990474.1">
    <property type="nucleotide sequence ID" value="NZ_FXZK01000001.1"/>
</dbReference>
<evidence type="ECO:0000256" key="1">
    <source>
        <dbReference type="ARBA" id="ARBA00004651"/>
    </source>
</evidence>
<dbReference type="Pfam" id="PF01925">
    <property type="entry name" value="TauE"/>
    <property type="match status" value="1"/>
</dbReference>
<evidence type="ECO:0000256" key="7">
    <source>
        <dbReference type="ARBA" id="ARBA00023136"/>
    </source>
</evidence>
<dbReference type="PANTHER" id="PTHR30269">
    <property type="entry name" value="TRANSMEMBRANE PROTEIN YFCA"/>
    <property type="match status" value="1"/>
</dbReference>
<sequence>MFGTVFDIVFNGFDPLVATGLLAASFAGSFVTVAFGIGGGVLLLAVMASLMPPAALIPVHGVVQLGSNLFRALLLRAHVHWPPVAVFVAGSVVGVAVGGVVAINLPPAVVQIGIGGFVIYSVLSSPPVWLSRQGLVIGALSSFLSMFFGATGVFVANFVKSLNLPRQTHVATHATLMTCQHLLKIVTFGVLGFAFGPWVLFILAMIGAGFLGTVIGRRVLISMSDTGFRQALNVILVLLSIRLIFTGIAQLWVGA</sequence>
<accession>A0A238LBD0</accession>
<keyword evidence="5 8" id="KW-0812">Transmembrane</keyword>
<feature type="transmembrane region" description="Helical" evidence="8">
    <location>
        <begin position="108"/>
        <end position="129"/>
    </location>
</feature>
<proteinExistence type="inferred from homology"/>
<dbReference type="AlphaFoldDB" id="A0A238LBD0"/>
<feature type="transmembrane region" description="Helical" evidence="8">
    <location>
        <begin position="80"/>
        <end position="101"/>
    </location>
</feature>
<keyword evidence="7 8" id="KW-0472">Membrane</keyword>
<keyword evidence="4 8" id="KW-1003">Cell membrane</keyword>
<gene>
    <name evidence="9" type="ORF">LOM8899_00399</name>
</gene>
<comment type="subcellular location">
    <subcellularLocation>
        <location evidence="1 8">Cell membrane</location>
        <topology evidence="1 8">Multi-pass membrane protein</topology>
    </subcellularLocation>
</comment>
<reference evidence="9 10" key="1">
    <citation type="submission" date="2017-05" db="EMBL/GenBank/DDBJ databases">
        <authorList>
            <person name="Song R."/>
            <person name="Chenine A.L."/>
            <person name="Ruprecht R.M."/>
        </authorList>
    </citation>
    <scope>NUCLEOTIDE SEQUENCE [LARGE SCALE GENOMIC DNA]</scope>
    <source>
        <strain evidence="9 10">CECT 8899</strain>
    </source>
</reference>
<dbReference type="InterPro" id="IPR052017">
    <property type="entry name" value="TSUP"/>
</dbReference>
<evidence type="ECO:0000256" key="4">
    <source>
        <dbReference type="ARBA" id="ARBA00022475"/>
    </source>
</evidence>
<dbReference type="OrthoDB" id="8478323at2"/>
<keyword evidence="3" id="KW-0813">Transport</keyword>
<evidence type="ECO:0000256" key="6">
    <source>
        <dbReference type="ARBA" id="ARBA00022989"/>
    </source>
</evidence>
<comment type="similarity">
    <text evidence="2 8">Belongs to the 4-toluene sulfonate uptake permease (TSUP) (TC 2.A.102) family.</text>
</comment>
<feature type="transmembrane region" description="Helical" evidence="8">
    <location>
        <begin position="135"/>
        <end position="158"/>
    </location>
</feature>
<dbReference type="InterPro" id="IPR002781">
    <property type="entry name" value="TM_pro_TauE-like"/>
</dbReference>
<protein>
    <recommendedName>
        <fullName evidence="8">Probable membrane transporter protein</fullName>
    </recommendedName>
</protein>
<name>A0A238LBD0_9RHOB</name>
<feature type="transmembrane region" description="Helical" evidence="8">
    <location>
        <begin position="198"/>
        <end position="220"/>
    </location>
</feature>
<feature type="transmembrane region" description="Helical" evidence="8">
    <location>
        <begin position="20"/>
        <end position="47"/>
    </location>
</feature>
<feature type="transmembrane region" description="Helical" evidence="8">
    <location>
        <begin position="232"/>
        <end position="253"/>
    </location>
</feature>
<dbReference type="GO" id="GO:0005886">
    <property type="term" value="C:plasma membrane"/>
    <property type="evidence" value="ECO:0007669"/>
    <property type="project" value="UniProtKB-SubCell"/>
</dbReference>
<evidence type="ECO:0000313" key="10">
    <source>
        <dbReference type="Proteomes" id="UP000201613"/>
    </source>
</evidence>
<evidence type="ECO:0000256" key="3">
    <source>
        <dbReference type="ARBA" id="ARBA00022448"/>
    </source>
</evidence>
<evidence type="ECO:0000313" key="9">
    <source>
        <dbReference type="EMBL" id="SMY06276.1"/>
    </source>
</evidence>
<evidence type="ECO:0000256" key="2">
    <source>
        <dbReference type="ARBA" id="ARBA00009142"/>
    </source>
</evidence>
<evidence type="ECO:0000256" key="5">
    <source>
        <dbReference type="ARBA" id="ARBA00022692"/>
    </source>
</evidence>
<feature type="transmembrane region" description="Helical" evidence="8">
    <location>
        <begin position="170"/>
        <end position="192"/>
    </location>
</feature>
<dbReference type="PANTHER" id="PTHR30269:SF37">
    <property type="entry name" value="MEMBRANE TRANSPORTER PROTEIN"/>
    <property type="match status" value="1"/>
</dbReference>
<dbReference type="Proteomes" id="UP000201613">
    <property type="component" value="Unassembled WGS sequence"/>
</dbReference>
<organism evidence="9 10">
    <name type="scientific">Flavimaricola marinus</name>
    <dbReference type="NCBI Taxonomy" id="1819565"/>
    <lineage>
        <taxon>Bacteria</taxon>
        <taxon>Pseudomonadati</taxon>
        <taxon>Pseudomonadota</taxon>
        <taxon>Alphaproteobacteria</taxon>
        <taxon>Rhodobacterales</taxon>
        <taxon>Paracoccaceae</taxon>
        <taxon>Flavimaricola</taxon>
    </lineage>
</organism>